<dbReference type="PANTHER" id="PTHR11697">
    <property type="entry name" value="GENERAL TRANSCRIPTION FACTOR 2-RELATED ZINC FINGER PROTEIN"/>
    <property type="match status" value="1"/>
</dbReference>
<proteinExistence type="predicted"/>
<dbReference type="EMBL" id="GBRH01236352">
    <property type="protein sequence ID" value="JAD61543.1"/>
    <property type="molecule type" value="Transcribed_RNA"/>
</dbReference>
<dbReference type="Pfam" id="PF05699">
    <property type="entry name" value="Dimer_Tnp_hAT"/>
    <property type="match status" value="1"/>
</dbReference>
<name>A0A0A9BHB4_ARUDO</name>
<feature type="transmembrane region" description="Helical" evidence="1">
    <location>
        <begin position="80"/>
        <end position="102"/>
    </location>
</feature>
<reference evidence="3" key="2">
    <citation type="journal article" date="2015" name="Data Brief">
        <title>Shoot transcriptome of the giant reed, Arundo donax.</title>
        <authorList>
            <person name="Barrero R.A."/>
            <person name="Guerrero F.D."/>
            <person name="Moolhuijzen P."/>
            <person name="Goolsby J.A."/>
            <person name="Tidwell J."/>
            <person name="Bellgard S.E."/>
            <person name="Bellgard M.I."/>
        </authorList>
    </citation>
    <scope>NUCLEOTIDE SEQUENCE</scope>
    <source>
        <tissue evidence="3">Shoot tissue taken approximately 20 cm above the soil surface</tissue>
    </source>
</reference>
<reference evidence="3" key="1">
    <citation type="submission" date="2014-09" db="EMBL/GenBank/DDBJ databases">
        <authorList>
            <person name="Magalhaes I.L.F."/>
            <person name="Oliveira U."/>
            <person name="Santos F.R."/>
            <person name="Vidigal T.H.D.A."/>
            <person name="Brescovit A.D."/>
            <person name="Santos A.J."/>
        </authorList>
    </citation>
    <scope>NUCLEOTIDE SEQUENCE</scope>
    <source>
        <tissue evidence="3">Shoot tissue taken approximately 20 cm above the soil surface</tissue>
    </source>
</reference>
<dbReference type="AlphaFoldDB" id="A0A0A9BHB4"/>
<dbReference type="GO" id="GO:0046983">
    <property type="term" value="F:protein dimerization activity"/>
    <property type="evidence" value="ECO:0007669"/>
    <property type="project" value="InterPro"/>
</dbReference>
<keyword evidence="1" id="KW-1133">Transmembrane helix</keyword>
<evidence type="ECO:0000313" key="3">
    <source>
        <dbReference type="EMBL" id="JAD61543.1"/>
    </source>
</evidence>
<accession>A0A0A9BHB4</accession>
<protein>
    <recommendedName>
        <fullName evidence="2">HAT C-terminal dimerisation domain-containing protein</fullName>
    </recommendedName>
</protein>
<keyword evidence="1" id="KW-0472">Membrane</keyword>
<evidence type="ECO:0000256" key="1">
    <source>
        <dbReference type="SAM" id="Phobius"/>
    </source>
</evidence>
<organism evidence="3">
    <name type="scientific">Arundo donax</name>
    <name type="common">Giant reed</name>
    <name type="synonym">Donax arundinaceus</name>
    <dbReference type="NCBI Taxonomy" id="35708"/>
    <lineage>
        <taxon>Eukaryota</taxon>
        <taxon>Viridiplantae</taxon>
        <taxon>Streptophyta</taxon>
        <taxon>Embryophyta</taxon>
        <taxon>Tracheophyta</taxon>
        <taxon>Spermatophyta</taxon>
        <taxon>Magnoliopsida</taxon>
        <taxon>Liliopsida</taxon>
        <taxon>Poales</taxon>
        <taxon>Poaceae</taxon>
        <taxon>PACMAD clade</taxon>
        <taxon>Arundinoideae</taxon>
        <taxon>Arundineae</taxon>
        <taxon>Arundo</taxon>
    </lineage>
</organism>
<sequence>MQLLICISALNPLNSFASYDKDQLINLAKFYPKEFATTDLTRLSFQLDNFIDDMRSDNRFNDLKTLGELSVKLVETQKHLIYNLVYLLLKLVLLLPVATASVERVFSAMTFVKNKLRNRMGDQLLNDCLVTFIERDMFLRVSVDDVIKRFQSMGDRRVKLKL</sequence>
<dbReference type="InterPro" id="IPR055298">
    <property type="entry name" value="AtLOH3-like"/>
</dbReference>
<feature type="domain" description="HAT C-terminal dimerisation" evidence="2">
    <location>
        <begin position="77"/>
        <end position="137"/>
    </location>
</feature>
<dbReference type="InterPro" id="IPR008906">
    <property type="entry name" value="HATC_C_dom"/>
</dbReference>
<evidence type="ECO:0000259" key="2">
    <source>
        <dbReference type="Pfam" id="PF05699"/>
    </source>
</evidence>
<dbReference type="PANTHER" id="PTHR11697:SF230">
    <property type="entry name" value="ZINC FINGER, MYM DOMAIN CONTAINING 1"/>
    <property type="match status" value="1"/>
</dbReference>
<keyword evidence="1" id="KW-0812">Transmembrane</keyword>